<name>A0ABV0BFT8_9HYPH</name>
<evidence type="ECO:0000313" key="3">
    <source>
        <dbReference type="Proteomes" id="UP001418637"/>
    </source>
</evidence>
<dbReference type="Gene3D" id="1.10.150.320">
    <property type="entry name" value="Photosystem II 12 kDa extrinsic protein"/>
    <property type="match status" value="1"/>
</dbReference>
<keyword evidence="1" id="KW-0732">Signal</keyword>
<feature type="chain" id="PRO_5047496930" evidence="1">
    <location>
        <begin position="22"/>
        <end position="130"/>
    </location>
</feature>
<organism evidence="2 3">
    <name type="scientific">Hohaiivirga grylli</name>
    <dbReference type="NCBI Taxonomy" id="3133970"/>
    <lineage>
        <taxon>Bacteria</taxon>
        <taxon>Pseudomonadati</taxon>
        <taxon>Pseudomonadota</taxon>
        <taxon>Alphaproteobacteria</taxon>
        <taxon>Hyphomicrobiales</taxon>
        <taxon>Methylobacteriaceae</taxon>
        <taxon>Hohaiivirga</taxon>
    </lineage>
</organism>
<evidence type="ECO:0000256" key="1">
    <source>
        <dbReference type="SAM" id="SignalP"/>
    </source>
</evidence>
<dbReference type="Pfam" id="PF12836">
    <property type="entry name" value="HHH_3"/>
    <property type="match status" value="1"/>
</dbReference>
<dbReference type="Proteomes" id="UP001418637">
    <property type="component" value="Unassembled WGS sequence"/>
</dbReference>
<proteinExistence type="predicted"/>
<sequence length="130" mass="13762">MNIFRTGLVTLGLLISATAMAQAPAPATQSPTKAVTDTVKDAVDKTKEKVKDVSKDVKGTVKELVGDETLIDINSADLSTLSSLNGIGPVRAAAIIAGRPYKGKNDLVKKDIIPESVYNDIKDKIVAKQK</sequence>
<reference evidence="2 3" key="1">
    <citation type="submission" date="2024-04" db="EMBL/GenBank/DDBJ databases">
        <title>A novel species isolated from cricket.</title>
        <authorList>
            <person name="Wang H.-C."/>
        </authorList>
    </citation>
    <scope>NUCLEOTIDE SEQUENCE [LARGE SCALE GENOMIC DNA]</scope>
    <source>
        <strain evidence="2 3">WL0021</strain>
    </source>
</reference>
<dbReference type="EMBL" id="JBBYXI010000001">
    <property type="protein sequence ID" value="MEN3929833.1"/>
    <property type="molecule type" value="Genomic_DNA"/>
</dbReference>
<evidence type="ECO:0000313" key="2">
    <source>
        <dbReference type="EMBL" id="MEN3929833.1"/>
    </source>
</evidence>
<accession>A0ABV0BFT8</accession>
<keyword evidence="3" id="KW-1185">Reference proteome</keyword>
<protein>
    <submittedName>
        <fullName evidence="2">Helix-hairpin-helix domain-containing protein</fullName>
    </submittedName>
</protein>
<comment type="caution">
    <text evidence="2">The sequence shown here is derived from an EMBL/GenBank/DDBJ whole genome shotgun (WGS) entry which is preliminary data.</text>
</comment>
<feature type="signal peptide" evidence="1">
    <location>
        <begin position="1"/>
        <end position="21"/>
    </location>
</feature>
<gene>
    <name evidence="2" type="ORF">WJT86_02000</name>
</gene>
<dbReference type="RefSeq" id="WP_346335815.1">
    <property type="nucleotide sequence ID" value="NZ_JBBYXI010000001.1"/>
</dbReference>
<dbReference type="SUPFAM" id="SSF81585">
    <property type="entry name" value="PsbU/PolX domain-like"/>
    <property type="match status" value="1"/>
</dbReference>